<feature type="region of interest" description="Disordered" evidence="1">
    <location>
        <begin position="184"/>
        <end position="222"/>
    </location>
</feature>
<name>A0A1V4FIW7_LIMRT</name>
<dbReference type="RefSeq" id="WP_079376408.1">
    <property type="nucleotide sequence ID" value="NZ_MWVS01000137.1"/>
</dbReference>
<protein>
    <recommendedName>
        <fullName evidence="4">Serine-rich glycoprotein adhesin</fullName>
    </recommendedName>
</protein>
<evidence type="ECO:0008006" key="4">
    <source>
        <dbReference type="Google" id="ProtNLM"/>
    </source>
</evidence>
<feature type="region of interest" description="Disordered" evidence="1">
    <location>
        <begin position="815"/>
        <end position="858"/>
    </location>
</feature>
<proteinExistence type="predicted"/>
<feature type="region of interest" description="Disordered" evidence="1">
    <location>
        <begin position="158"/>
        <end position="177"/>
    </location>
</feature>
<feature type="compositionally biased region" description="Polar residues" evidence="1">
    <location>
        <begin position="164"/>
        <end position="177"/>
    </location>
</feature>
<dbReference type="PANTHER" id="PTHR36912">
    <property type="entry name" value="ANTIGEN 332, DBL-LIKE PROTEIN-RELATED"/>
    <property type="match status" value="1"/>
</dbReference>
<evidence type="ECO:0000313" key="3">
    <source>
        <dbReference type="Proteomes" id="UP000189795"/>
    </source>
</evidence>
<feature type="compositionally biased region" description="Polar residues" evidence="1">
    <location>
        <begin position="192"/>
        <end position="208"/>
    </location>
</feature>
<feature type="region of interest" description="Disordered" evidence="1">
    <location>
        <begin position="875"/>
        <end position="898"/>
    </location>
</feature>
<evidence type="ECO:0000313" key="2">
    <source>
        <dbReference type="EMBL" id="OPG86750.1"/>
    </source>
</evidence>
<dbReference type="Proteomes" id="UP000189795">
    <property type="component" value="Unassembled WGS sequence"/>
</dbReference>
<feature type="region of interest" description="Disordered" evidence="1">
    <location>
        <begin position="106"/>
        <end position="151"/>
    </location>
</feature>
<feature type="non-terminal residue" evidence="2">
    <location>
        <position position="972"/>
    </location>
</feature>
<evidence type="ECO:0000256" key="1">
    <source>
        <dbReference type="SAM" id="MobiDB-lite"/>
    </source>
</evidence>
<gene>
    <name evidence="2" type="ORF">B5D07_11300</name>
</gene>
<dbReference type="Pfam" id="PF20585">
    <property type="entry name" value="Pectate_lyase_5"/>
    <property type="match status" value="1"/>
</dbReference>
<dbReference type="EMBL" id="MWVS01000137">
    <property type="protein sequence ID" value="OPG86750.1"/>
    <property type="molecule type" value="Genomic_DNA"/>
</dbReference>
<dbReference type="PANTHER" id="PTHR36912:SF2">
    <property type="entry name" value="ANTIGEN 332, DBL-LIKE PROTEIN"/>
    <property type="match status" value="1"/>
</dbReference>
<comment type="caution">
    <text evidence="2">The sequence shown here is derived from an EMBL/GenBank/DDBJ whole genome shotgun (WGS) entry which is preliminary data.</text>
</comment>
<sequence length="972" mass="98919">MVKHKQAQETKSKVKLYKTKRGWFSALTRFFGLFSFMSKKEVHPIDLNDLDALKDADTSDNYKKGIATVATLFGMGAIGAVSPTEVHAATTTVGYSSQVIGSGSTSVSTSTSQSMASTSGSTASQSTSTSSVSQSMQSNSLSVNSVSGSTTSTTIFEGTTTSSMVTENSSNSISGSQAIENSDAASIDHSGSHSNSTTVDSITGSTSLDNEKTSIEESASTSHLEENGMATILPATGNNDGETSVANRTVTEGNIVQLAENIEEVSNEEELKAALQDASITTIKLKNNITLNNAITINNGNRNITIIGDGHYINALNSDGGIILNNRGGSAKIELTIENATLYNTSKYGFVNMSSNGADTVTYKDVTAYGGTLVWSKTDAGFKTLNLVGNTTLNSVKSYEVDGQSCGTEAFSHRTPDGDKTTALYVSNAINIADNANVVLNNSATDIDMWLLTAVPSSSSTVTVGNNASLTMENIGNTEYNIKLDGGHITLGGKGGSYFIVNENAAVKMSAKVDNVRIIPQIENILTRGNIYLAKGSNVHLEVITGSNFRVAGTFANKIDFNGTATLIKQEGASGPTIYDKNSQANIEFDWLGIGGNKVNFNPGADVTLIAGKGASNIGSSSFVNATVNIDDPLRVAFNTDKLETDNGVTYLGNSRINVNVTNATIKVDDNDFSELISSNKTNINGSSVGVGSVSLNSNSTSYANESESLSASLSFSVATSMAASQLAAVNNGSQVIYGGSTSIYNSQSMSSSLSLSTSASLSESLSNSVSTSESMSNSVSISESLSNSVSVSASESISASVSASESASTSLSASESTSASVSASESTSASVSASESTSASVSASESTSASVSASESTSASVSASESISASVSASESASTSLSASESTSASVSASESTSASVSASESISASVSASESASTSLSASESTSASVSASESTSASVSASESTSASVSASESTSASVSASESTSASV</sequence>
<accession>A0A1V4FIW7</accession>
<dbReference type="NCBIfam" id="NF033676">
    <property type="entry name" value="Lacb_SerRich_Nt"/>
    <property type="match status" value="1"/>
</dbReference>
<feature type="region of interest" description="Disordered" evidence="1">
    <location>
        <begin position="912"/>
        <end position="972"/>
    </location>
</feature>
<organism evidence="2 3">
    <name type="scientific">Limosilactobacillus reuteri</name>
    <name type="common">Lactobacillus reuteri</name>
    <dbReference type="NCBI Taxonomy" id="1598"/>
    <lineage>
        <taxon>Bacteria</taxon>
        <taxon>Bacillati</taxon>
        <taxon>Bacillota</taxon>
        <taxon>Bacilli</taxon>
        <taxon>Lactobacillales</taxon>
        <taxon>Lactobacillaceae</taxon>
        <taxon>Limosilactobacillus</taxon>
    </lineage>
</organism>
<reference evidence="2 3" key="1">
    <citation type="submission" date="2017-03" db="EMBL/GenBank/DDBJ databases">
        <title>Antibiotic resistance of probiotic microorganisms.</title>
        <authorList>
            <person name="Sanudo A.I."/>
            <person name="Olivares M."/>
            <person name="Banuelos O."/>
        </authorList>
    </citation>
    <scope>NUCLEOTIDE SEQUENCE [LARGE SCALE GENOMIC DNA]</scope>
    <source>
        <strain evidence="2 3">CECT8605</strain>
    </source>
</reference>
<dbReference type="AlphaFoldDB" id="A0A1V4FIW7"/>
<dbReference type="InterPro" id="IPR046776">
    <property type="entry name" value="Pectate_lyase_5"/>
</dbReference>